<feature type="compositionally biased region" description="Low complexity" evidence="1">
    <location>
        <begin position="133"/>
        <end position="148"/>
    </location>
</feature>
<feature type="compositionally biased region" description="Polar residues" evidence="1">
    <location>
        <begin position="332"/>
        <end position="341"/>
    </location>
</feature>
<evidence type="ECO:0000313" key="3">
    <source>
        <dbReference type="Proteomes" id="UP001556367"/>
    </source>
</evidence>
<sequence>MVNRAPPQPTTRHISQKSLSNLLRLIPYTARFNSYHNQASAQGAEKTTPSLSPAREEHSTPYHFPSASTPSDIGLRSPVVSSVQMDLHAPLKAPPPPERDSRLQLLKKTRKLSRVFTAGLGVPSLIPENGSMTSVTSPTTSLPTSPLSGKRKMSVGKGFLRIASIPDISRVARRARSFTSPPAVSPRSPLSPVAPSTPTTPSHPLARHSMSSTTASHAERLPSDMTDAKRMSLDISRKSSVSADSRPSSFILSPRQIRRASLAKLSRHLGENIPPDMVPLSPQDPTASCSKTSLHCSVVEGSHVSVDAPSPDRVAATTAVERPVSALKRSHSLWTGSSSKEGSAASDEDFQKRYQSNFGSEEEIRERQRAIKVKRARKMSKV</sequence>
<feature type="compositionally biased region" description="Polar residues" evidence="1">
    <location>
        <begin position="38"/>
        <end position="51"/>
    </location>
</feature>
<evidence type="ECO:0000313" key="2">
    <source>
        <dbReference type="EMBL" id="KAL0950981.1"/>
    </source>
</evidence>
<dbReference type="Proteomes" id="UP001556367">
    <property type="component" value="Unassembled WGS sequence"/>
</dbReference>
<feature type="region of interest" description="Disordered" evidence="1">
    <location>
        <begin position="129"/>
        <end position="151"/>
    </location>
</feature>
<comment type="caution">
    <text evidence="2">The sequence shown here is derived from an EMBL/GenBank/DDBJ whole genome shotgun (WGS) entry which is preliminary data.</text>
</comment>
<evidence type="ECO:0000256" key="1">
    <source>
        <dbReference type="SAM" id="MobiDB-lite"/>
    </source>
</evidence>
<reference evidence="3" key="1">
    <citation type="submission" date="2024-06" db="EMBL/GenBank/DDBJ databases">
        <title>Multi-omics analyses provide insights into the biosynthesis of the anticancer antibiotic pleurotin in Hohenbuehelia grisea.</title>
        <authorList>
            <person name="Weaver J.A."/>
            <person name="Alberti F."/>
        </authorList>
    </citation>
    <scope>NUCLEOTIDE SEQUENCE [LARGE SCALE GENOMIC DNA]</scope>
    <source>
        <strain evidence="3">T-177</strain>
    </source>
</reference>
<proteinExistence type="predicted"/>
<feature type="region of interest" description="Disordered" evidence="1">
    <location>
        <begin position="38"/>
        <end position="75"/>
    </location>
</feature>
<dbReference type="EMBL" id="JASNQZ010000011">
    <property type="protein sequence ID" value="KAL0950981.1"/>
    <property type="molecule type" value="Genomic_DNA"/>
</dbReference>
<gene>
    <name evidence="2" type="ORF">HGRIS_007728</name>
</gene>
<organism evidence="2 3">
    <name type="scientific">Hohenbuehelia grisea</name>
    <dbReference type="NCBI Taxonomy" id="104357"/>
    <lineage>
        <taxon>Eukaryota</taxon>
        <taxon>Fungi</taxon>
        <taxon>Dikarya</taxon>
        <taxon>Basidiomycota</taxon>
        <taxon>Agaricomycotina</taxon>
        <taxon>Agaricomycetes</taxon>
        <taxon>Agaricomycetidae</taxon>
        <taxon>Agaricales</taxon>
        <taxon>Pleurotineae</taxon>
        <taxon>Pleurotaceae</taxon>
        <taxon>Hohenbuehelia</taxon>
    </lineage>
</organism>
<accession>A0ABR3J6I6</accession>
<protein>
    <submittedName>
        <fullName evidence="2">Uncharacterized protein</fullName>
    </submittedName>
</protein>
<feature type="region of interest" description="Disordered" evidence="1">
    <location>
        <begin position="327"/>
        <end position="366"/>
    </location>
</feature>
<feature type="compositionally biased region" description="Low complexity" evidence="1">
    <location>
        <begin position="188"/>
        <end position="204"/>
    </location>
</feature>
<feature type="region of interest" description="Disordered" evidence="1">
    <location>
        <begin position="174"/>
        <end position="222"/>
    </location>
</feature>
<name>A0ABR3J6I6_9AGAR</name>
<keyword evidence="3" id="KW-1185">Reference proteome</keyword>